<dbReference type="EMBL" id="LSYV01000025">
    <property type="protein sequence ID" value="KXZ48979.1"/>
    <property type="molecule type" value="Genomic_DNA"/>
</dbReference>
<keyword evidence="4" id="KW-1185">Reference proteome</keyword>
<evidence type="ECO:0000256" key="1">
    <source>
        <dbReference type="SAM" id="MobiDB-lite"/>
    </source>
</evidence>
<dbReference type="AlphaFoldDB" id="A0A150GGN2"/>
<proteinExistence type="predicted"/>
<keyword evidence="2" id="KW-0812">Transmembrane</keyword>
<keyword evidence="2" id="KW-0472">Membrane</keyword>
<reference evidence="4" key="1">
    <citation type="journal article" date="2016" name="Nat. Commun.">
        <title>The Gonium pectorale genome demonstrates co-option of cell cycle regulation during the evolution of multicellularity.</title>
        <authorList>
            <person name="Hanschen E.R."/>
            <person name="Marriage T.N."/>
            <person name="Ferris P.J."/>
            <person name="Hamaji T."/>
            <person name="Toyoda A."/>
            <person name="Fujiyama A."/>
            <person name="Neme R."/>
            <person name="Noguchi H."/>
            <person name="Minakuchi Y."/>
            <person name="Suzuki M."/>
            <person name="Kawai-Toyooka H."/>
            <person name="Smith D.R."/>
            <person name="Sparks H."/>
            <person name="Anderson J."/>
            <person name="Bakaric R."/>
            <person name="Luria V."/>
            <person name="Karger A."/>
            <person name="Kirschner M.W."/>
            <person name="Durand P.M."/>
            <person name="Michod R.E."/>
            <person name="Nozaki H."/>
            <person name="Olson B.J."/>
        </authorList>
    </citation>
    <scope>NUCLEOTIDE SEQUENCE [LARGE SCALE GENOMIC DNA]</scope>
    <source>
        <strain evidence="4">NIES-2863</strain>
    </source>
</reference>
<evidence type="ECO:0000313" key="4">
    <source>
        <dbReference type="Proteomes" id="UP000075714"/>
    </source>
</evidence>
<feature type="compositionally biased region" description="Polar residues" evidence="1">
    <location>
        <begin position="276"/>
        <end position="286"/>
    </location>
</feature>
<gene>
    <name evidence="3" type="ORF">GPECTOR_24g269</name>
</gene>
<name>A0A150GGN2_GONPE</name>
<feature type="region of interest" description="Disordered" evidence="1">
    <location>
        <begin position="266"/>
        <end position="306"/>
    </location>
</feature>
<comment type="caution">
    <text evidence="3">The sequence shown here is derived from an EMBL/GenBank/DDBJ whole genome shotgun (WGS) entry which is preliminary data.</text>
</comment>
<organism evidence="3 4">
    <name type="scientific">Gonium pectorale</name>
    <name type="common">Green alga</name>
    <dbReference type="NCBI Taxonomy" id="33097"/>
    <lineage>
        <taxon>Eukaryota</taxon>
        <taxon>Viridiplantae</taxon>
        <taxon>Chlorophyta</taxon>
        <taxon>core chlorophytes</taxon>
        <taxon>Chlorophyceae</taxon>
        <taxon>CS clade</taxon>
        <taxon>Chlamydomonadales</taxon>
        <taxon>Volvocaceae</taxon>
        <taxon>Gonium</taxon>
    </lineage>
</organism>
<accession>A0A150GGN2</accession>
<protein>
    <submittedName>
        <fullName evidence="3">Uncharacterized protein</fullName>
    </submittedName>
</protein>
<feature type="transmembrane region" description="Helical" evidence="2">
    <location>
        <begin position="21"/>
        <end position="46"/>
    </location>
</feature>
<keyword evidence="2" id="KW-1133">Transmembrane helix</keyword>
<sequence>MKMLNLVEGVVKGRRERRYMWFVIVSLFVLGAVLIGAIIGLTYAVVSALKDTELTGNVMVVKDTNEVVRTGSAEFTVVDGVMVSRGALNATTSASGTAASGSAPPPNAMIATASYLGSPLKFSSRVDIRTLMELKYLYIKGVGDTELGVMVTGVARVAQPGSVYGTIVHIISAAGTITLDGTAITFDSEVADIFLKSGFTVARNRRALLGVYEVLGFFNLIKDLTVLNLPESQPKPSLPAGDFLMKIKVYEPCAIPDTPNGDRCIYQKPDAPASEVDSTAGEQIRSTEPMGSAPLAPPQSEGSRRSLLPSRRHLHVRTAPHRALADGSDYGEDIAGVEIIDGKRYVTHNETSIFFNGATKVIYDYALYPGFQKIELVQAGDKTMYTWQQEVLGEGSPNIPIPYHCRNSSMSQLPSGGNSLTNDRILSFTYEGVDQMPNEVLARHFRLIVKQRGGSSNITVDYWDSLTDQIPIAFKFEHPKIGVGRIEVLEFKTLSAASSEVARASDWTKPADQNCTITYRVPKVTSPFAVRGEVVSENDWWGYSDDSDSTTSARRLARQVPQLPEDEAHRRLLVWQSLDHVNGTGEWPQWALDAYGGVHPAQSLAHGGRSLQQADCTKNVKTFKISAGICEVQVNIINNQYFAGALACSGECKLGFDGLGRTKLEWRVVPPLVVTGSAEGNMCEKWVKGCFTLGMGLGKGNWLVDALGIGSIDIFQMCAGYDFEAQAFFLEATLTLWFWLAKAEISASIK</sequence>
<dbReference type="OrthoDB" id="549798at2759"/>
<evidence type="ECO:0000256" key="2">
    <source>
        <dbReference type="SAM" id="Phobius"/>
    </source>
</evidence>
<evidence type="ECO:0000313" key="3">
    <source>
        <dbReference type="EMBL" id="KXZ48979.1"/>
    </source>
</evidence>
<dbReference type="Proteomes" id="UP000075714">
    <property type="component" value="Unassembled WGS sequence"/>
</dbReference>
<dbReference type="STRING" id="33097.A0A150GGN2"/>